<gene>
    <name evidence="1" type="ORF">C7378_2882</name>
</gene>
<accession>A0A4R1L103</accession>
<evidence type="ECO:0000313" key="1">
    <source>
        <dbReference type="EMBL" id="TCK71602.1"/>
    </source>
</evidence>
<dbReference type="Proteomes" id="UP000295210">
    <property type="component" value="Unassembled WGS sequence"/>
</dbReference>
<dbReference type="AlphaFoldDB" id="A0A4R1L103"/>
<dbReference type="InterPro" id="IPR029044">
    <property type="entry name" value="Nucleotide-diphossugar_trans"/>
</dbReference>
<dbReference type="SUPFAM" id="SSF53448">
    <property type="entry name" value="Nucleotide-diphospho-sugar transferases"/>
    <property type="match status" value="1"/>
</dbReference>
<comment type="caution">
    <text evidence="1">The sequence shown here is derived from an EMBL/GenBank/DDBJ whole genome shotgun (WGS) entry which is preliminary data.</text>
</comment>
<proteinExistence type="predicted"/>
<dbReference type="EMBL" id="SMGK01000005">
    <property type="protein sequence ID" value="TCK71602.1"/>
    <property type="molecule type" value="Genomic_DNA"/>
</dbReference>
<evidence type="ECO:0000313" key="2">
    <source>
        <dbReference type="Proteomes" id="UP000295210"/>
    </source>
</evidence>
<sequence length="293" mass="32823">MMVGFAMVVGPREGGIATDTIRSILNFYPQSKIWIRDDATTDGTFEQLQSLAASAPHRIDLTRNPHAMGLDGIAVSTFRLFQHIANAPEKLEMVIQLDPDVCIVREGLVEFARKRFAVAGPGILGSYTRTPDRRPRSHRVHARAMLRDLLPVDRDRGSGRLRAGLPFYLRFLPRAFRSGYKPGHHVLAAFYIVHGETLYALARLGFWSSIPKDGSRSVKPDDPLVSLGAYAVGHRLIDIHEEDGRSQVWIQHRAPVPLTAEEIHAHSLLAVHPLKQDEASMLLRNELKRLTLQ</sequence>
<reference evidence="1 2" key="1">
    <citation type="submission" date="2019-03" db="EMBL/GenBank/DDBJ databases">
        <title>Genomic Encyclopedia of Type Strains, Phase IV (KMG-IV): sequencing the most valuable type-strain genomes for metagenomic binning, comparative biology and taxonomic classification.</title>
        <authorList>
            <person name="Goeker M."/>
        </authorList>
    </citation>
    <scope>NUCLEOTIDE SEQUENCE [LARGE SCALE GENOMIC DNA]</scope>
    <source>
        <strain evidence="1 2">DSM 103428</strain>
    </source>
</reference>
<protein>
    <submittedName>
        <fullName evidence="1">Glycosyl transferase family 2</fullName>
    </submittedName>
</protein>
<dbReference type="GO" id="GO:0016740">
    <property type="term" value="F:transferase activity"/>
    <property type="evidence" value="ECO:0007669"/>
    <property type="project" value="UniProtKB-KW"/>
</dbReference>
<name>A0A4R1L103_9BACT</name>
<organism evidence="1 2">
    <name type="scientific">Acidipila rosea</name>
    <dbReference type="NCBI Taxonomy" id="768535"/>
    <lineage>
        <taxon>Bacteria</taxon>
        <taxon>Pseudomonadati</taxon>
        <taxon>Acidobacteriota</taxon>
        <taxon>Terriglobia</taxon>
        <taxon>Terriglobales</taxon>
        <taxon>Acidobacteriaceae</taxon>
        <taxon>Acidipila</taxon>
    </lineage>
</organism>
<keyword evidence="1" id="KW-0808">Transferase</keyword>
<keyword evidence="2" id="KW-1185">Reference proteome</keyword>